<dbReference type="InterPro" id="IPR011437">
    <property type="entry name" value="DUF1540"/>
</dbReference>
<reference evidence="2" key="1">
    <citation type="submission" date="2023-06" db="EMBL/GenBank/DDBJ databases">
        <title>Sysu t00192.</title>
        <authorList>
            <person name="Gao L."/>
            <person name="Fang B.-Z."/>
            <person name="Li W.-J."/>
        </authorList>
    </citation>
    <scope>NUCLEOTIDE SEQUENCE</scope>
    <source>
        <strain evidence="2">SYSU T00192</strain>
    </source>
</reference>
<proteinExistence type="predicted"/>
<protein>
    <submittedName>
        <fullName evidence="2">DUF1540 domain-containing protein</fullName>
    </submittedName>
</protein>
<evidence type="ECO:0000313" key="3">
    <source>
        <dbReference type="Proteomes" id="UP001172728"/>
    </source>
</evidence>
<sequence>MPVSIGLPIVSSCSVASCGYNHDGCHAGAISVGAHAACNTFVDTEHKGGADATAAVGACSLEDCKHNEDLMCTADSIAVGGSTDVADCLTYAARV</sequence>
<keyword evidence="3" id="KW-1185">Reference proteome</keyword>
<dbReference type="RefSeq" id="WP_301134672.1">
    <property type="nucleotide sequence ID" value="NZ_JAUHPW010000008.1"/>
</dbReference>
<evidence type="ECO:0000313" key="2">
    <source>
        <dbReference type="EMBL" id="MDN4476410.1"/>
    </source>
</evidence>
<dbReference type="Pfam" id="PF07561">
    <property type="entry name" value="DUF1540"/>
    <property type="match status" value="2"/>
</dbReference>
<dbReference type="Proteomes" id="UP001172728">
    <property type="component" value="Unassembled WGS sequence"/>
</dbReference>
<gene>
    <name evidence="2" type="ORF">QQX09_11135</name>
</gene>
<evidence type="ECO:0000259" key="1">
    <source>
        <dbReference type="Pfam" id="PF07561"/>
    </source>
</evidence>
<feature type="domain" description="DUF1540" evidence="1">
    <location>
        <begin position="13"/>
        <end position="41"/>
    </location>
</feature>
<dbReference type="EMBL" id="JAUHPW010000008">
    <property type="protein sequence ID" value="MDN4476410.1"/>
    <property type="molecule type" value="Genomic_DNA"/>
</dbReference>
<organism evidence="2 3">
    <name type="scientific">Demequina litoralis</name>
    <dbReference type="NCBI Taxonomy" id="3051660"/>
    <lineage>
        <taxon>Bacteria</taxon>
        <taxon>Bacillati</taxon>
        <taxon>Actinomycetota</taxon>
        <taxon>Actinomycetes</taxon>
        <taxon>Micrococcales</taxon>
        <taxon>Demequinaceae</taxon>
        <taxon>Demequina</taxon>
    </lineage>
</organism>
<accession>A0ABT8GB92</accession>
<comment type="caution">
    <text evidence="2">The sequence shown here is derived from an EMBL/GenBank/DDBJ whole genome shotgun (WGS) entry which is preliminary data.</text>
</comment>
<feature type="domain" description="DUF1540" evidence="1">
    <location>
        <begin position="59"/>
        <end position="91"/>
    </location>
</feature>
<name>A0ABT8GB92_9MICO</name>